<keyword evidence="3" id="KW-1185">Reference proteome</keyword>
<comment type="caution">
    <text evidence="2">The sequence shown here is derived from an EMBL/GenBank/DDBJ whole genome shotgun (WGS) entry which is preliminary data.</text>
</comment>
<gene>
    <name evidence="2" type="ORF">RI129_003298</name>
</gene>
<dbReference type="Pfam" id="PF12530">
    <property type="entry name" value="DUF3730"/>
    <property type="match status" value="1"/>
</dbReference>
<dbReference type="EMBL" id="JAVRBK010000002">
    <property type="protein sequence ID" value="KAK5648406.1"/>
    <property type="molecule type" value="Genomic_DNA"/>
</dbReference>
<dbReference type="InterPro" id="IPR022542">
    <property type="entry name" value="FOCAD/RST1_DUF3730"/>
</dbReference>
<organism evidence="2 3">
    <name type="scientific">Pyrocoelia pectoralis</name>
    <dbReference type="NCBI Taxonomy" id="417401"/>
    <lineage>
        <taxon>Eukaryota</taxon>
        <taxon>Metazoa</taxon>
        <taxon>Ecdysozoa</taxon>
        <taxon>Arthropoda</taxon>
        <taxon>Hexapoda</taxon>
        <taxon>Insecta</taxon>
        <taxon>Pterygota</taxon>
        <taxon>Neoptera</taxon>
        <taxon>Endopterygota</taxon>
        <taxon>Coleoptera</taxon>
        <taxon>Polyphaga</taxon>
        <taxon>Elateriformia</taxon>
        <taxon>Elateroidea</taxon>
        <taxon>Lampyridae</taxon>
        <taxon>Lampyrinae</taxon>
        <taxon>Pyrocoelia</taxon>
    </lineage>
</organism>
<proteinExistence type="predicted"/>
<evidence type="ECO:0000259" key="1">
    <source>
        <dbReference type="Pfam" id="PF12530"/>
    </source>
</evidence>
<sequence>MEYFKEKQYNTVFVTQSFSKVVERIRNNGNSEELRQLINKCVHSDTAVISLTAGSALLMLVESKAVQISTVLSQLLSSLSFAKTHVGLVPVICDLLIIDMKQKIGTVKKYNNEYNLKVPQHPLISILNQHPKAWNNILNKMTNFYECSEIKFYANEQLYPFFMYTICNPCADINETFQYKLWNYIINVNEPQSMDIVLHIIMWLPISLRFSLTASYCFINLTKTQRFTNNQEFGEVIVLWLTSLIYELLKFDEDPVPVIRCLSRVIEKNGEIVRNSSSSILIMLTNCILLCPTLYLQDLFSLCKLVIHSHSCNELALKLLKVSILHWTAFTNILAEKALEVANEIIHYIEENKIYVNNTQVLNSNRLFHILSNSNEYLCFTVQINMLAESLNSVDILDWLDRIDSLPEYIASDFVSYLIPLLIFDNISSEIIVKTIQILLKICNVYVGLSTQTLIVFLYILSHSRNSIVNFNVLRAIPKMAVLDENLPLILNTLDLTRKGIQGMKSFYMTLYFDLWETKNKCYSHLQSILADSSLTEKSEYAKMEFYTVKAYVAKQLCIKSPERYGSELVSHLSDILNKCKSEAGTLATSLVLEGIVLLCKSGIISISSTWDALVPLFDKETRVPVLQKYCEFMAEISYFDISECSDDLRSSVIKKLFDYAINSDSENVVCEAYKALSCFPVDEVAVELYIIIDTSLPVHAKTGNPWITLLLNSKKSNIDSVGNMLSKFVAMEIRNFRKGVYLIPEGRKEPHNFNYLPEKSILRAIGNYIKSELGNWQLANKLIYLQCLRILSQEYSKALPPFDWCFLQEIIHVLESRLYCIIIACHQVQLSGTARRLIENYLEAPFDFDSKDEEIITVYQQIDCLCNSIQPMTLRPFIEKTLNYAWQQSKTDVSSAKVNSLFKSLLHHLQGILTNETIQEANKVAIAQTLVDVTRKVHHNDLCFTEILKCVVKLPKRFVDELSSPKLWKNPSTDLLQLSVKIRCAVALDTNTLTWINECIEEACFLPSEHNFVLTHIAKLMENFRNTDLSSSWILEYLGHLQTTVANENSENYHLEFLCNVFIVTIIILSGHNVFLTLENLVKSTEICLHLFPQSLIKVLKLPYWKDNIVQVAEWIFHMSNCPETPKHYKLMFYQTLSALRHDNTIQSSKWLKYTGQQLPL</sequence>
<dbReference type="PANTHER" id="PTHR16212">
    <property type="entry name" value="FOCADHESIN FAMILY MEMBER"/>
    <property type="match status" value="1"/>
</dbReference>
<dbReference type="SUPFAM" id="SSF48371">
    <property type="entry name" value="ARM repeat"/>
    <property type="match status" value="1"/>
</dbReference>
<feature type="domain" description="DUF3730" evidence="1">
    <location>
        <begin position="454"/>
        <end position="677"/>
    </location>
</feature>
<dbReference type="AlphaFoldDB" id="A0AAN7VPY0"/>
<protein>
    <recommendedName>
        <fullName evidence="1">DUF3730 domain-containing protein</fullName>
    </recommendedName>
</protein>
<evidence type="ECO:0000313" key="3">
    <source>
        <dbReference type="Proteomes" id="UP001329430"/>
    </source>
</evidence>
<dbReference type="PANTHER" id="PTHR16212:SF4">
    <property type="entry name" value="FOCADHESIN"/>
    <property type="match status" value="1"/>
</dbReference>
<evidence type="ECO:0000313" key="2">
    <source>
        <dbReference type="EMBL" id="KAK5648406.1"/>
    </source>
</evidence>
<dbReference type="InterPro" id="IPR045163">
    <property type="entry name" value="Focadhesin/RST1"/>
</dbReference>
<dbReference type="Proteomes" id="UP001329430">
    <property type="component" value="Chromosome 2"/>
</dbReference>
<reference evidence="2 3" key="1">
    <citation type="journal article" date="2024" name="Insects">
        <title>An Improved Chromosome-Level Genome Assembly of the Firefly Pyrocoelia pectoralis.</title>
        <authorList>
            <person name="Fu X."/>
            <person name="Meyer-Rochow V.B."/>
            <person name="Ballantyne L."/>
            <person name="Zhu X."/>
        </authorList>
    </citation>
    <scope>NUCLEOTIDE SEQUENCE [LARGE SCALE GENOMIC DNA]</scope>
    <source>
        <strain evidence="2">XCY_ONT2</strain>
    </source>
</reference>
<dbReference type="GO" id="GO:0060147">
    <property type="term" value="P:regulation of post-transcriptional gene silencing"/>
    <property type="evidence" value="ECO:0007669"/>
    <property type="project" value="InterPro"/>
</dbReference>
<accession>A0AAN7VPY0</accession>
<name>A0AAN7VPY0_9COLE</name>
<dbReference type="InterPro" id="IPR016024">
    <property type="entry name" value="ARM-type_fold"/>
</dbReference>